<sequence length="125" mass="14219">MSDQDYTTRGLGLVSERIKKPVPLQEQTVKDAKGRYQRFHGAFTGGFSAGYFNTVGTKEGWTPSAFISSRQKRADRTVLGPEDFMDEEVNLERNRFLLEIVAVIEYRSKKSKNCSSFERISVICI</sequence>
<organism evidence="2 3">
    <name type="scientific">Pavo cristatus</name>
    <name type="common">Indian peafowl</name>
    <name type="synonym">Blue peafowl</name>
    <dbReference type="NCBI Taxonomy" id="9049"/>
    <lineage>
        <taxon>Eukaryota</taxon>
        <taxon>Metazoa</taxon>
        <taxon>Chordata</taxon>
        <taxon>Craniata</taxon>
        <taxon>Vertebrata</taxon>
        <taxon>Euteleostomi</taxon>
        <taxon>Archelosauria</taxon>
        <taxon>Archosauria</taxon>
        <taxon>Dinosauria</taxon>
        <taxon>Saurischia</taxon>
        <taxon>Theropoda</taxon>
        <taxon>Coelurosauria</taxon>
        <taxon>Aves</taxon>
        <taxon>Neognathae</taxon>
        <taxon>Galloanserae</taxon>
        <taxon>Galliformes</taxon>
        <taxon>Phasianidae</taxon>
        <taxon>Phasianinae</taxon>
        <taxon>Pavo</taxon>
    </lineage>
</organism>
<dbReference type="GO" id="GO:0006397">
    <property type="term" value="P:mRNA processing"/>
    <property type="evidence" value="ECO:0007669"/>
    <property type="project" value="InterPro"/>
</dbReference>
<reference evidence="2" key="2">
    <citation type="submission" date="2025-09" db="UniProtKB">
        <authorList>
            <consortium name="Ensembl"/>
        </authorList>
    </citation>
    <scope>IDENTIFICATION</scope>
</reference>
<dbReference type="InterPro" id="IPR011666">
    <property type="entry name" value="DUF1604"/>
</dbReference>
<dbReference type="Ensembl" id="ENSPSTT00000001510.1">
    <property type="protein sequence ID" value="ENSPSTP00000001430.1"/>
    <property type="gene ID" value="ENSPSTG00000001119.1"/>
</dbReference>
<evidence type="ECO:0000313" key="3">
    <source>
        <dbReference type="Proteomes" id="UP000694428"/>
    </source>
</evidence>
<proteinExistence type="predicted"/>
<accession>A0A8C9EJB3</accession>
<dbReference type="GO" id="GO:0005634">
    <property type="term" value="C:nucleus"/>
    <property type="evidence" value="ECO:0007669"/>
    <property type="project" value="TreeGrafter"/>
</dbReference>
<protein>
    <recommendedName>
        <fullName evidence="1">G patch domain-containing protein</fullName>
    </recommendedName>
</protein>
<evidence type="ECO:0000313" key="2">
    <source>
        <dbReference type="Ensembl" id="ENSPSTP00000001430.1"/>
    </source>
</evidence>
<evidence type="ECO:0000259" key="1">
    <source>
        <dbReference type="Pfam" id="PF07713"/>
    </source>
</evidence>
<name>A0A8C9EJB3_PAVCR</name>
<reference evidence="2" key="1">
    <citation type="submission" date="2025-08" db="UniProtKB">
        <authorList>
            <consortium name="Ensembl"/>
        </authorList>
    </citation>
    <scope>IDENTIFICATION</scope>
</reference>
<dbReference type="PANTHER" id="PTHR13384:SF19">
    <property type="entry name" value="G PATCH DOMAIN-CONTAINING PROTEIN 1"/>
    <property type="match status" value="1"/>
</dbReference>
<dbReference type="Pfam" id="PF07713">
    <property type="entry name" value="DUF1604"/>
    <property type="match status" value="1"/>
</dbReference>
<feature type="domain" description="G patch" evidence="1">
    <location>
        <begin position="22"/>
        <end position="89"/>
    </location>
</feature>
<dbReference type="PANTHER" id="PTHR13384">
    <property type="entry name" value="G PATCH DOMAIN-CONTAINING PROTEIN 1"/>
    <property type="match status" value="1"/>
</dbReference>
<dbReference type="GO" id="GO:0003723">
    <property type="term" value="F:RNA binding"/>
    <property type="evidence" value="ECO:0007669"/>
    <property type="project" value="TreeGrafter"/>
</dbReference>
<keyword evidence="3" id="KW-1185">Reference proteome</keyword>
<dbReference type="Proteomes" id="UP000694428">
    <property type="component" value="Unplaced"/>
</dbReference>
<dbReference type="AlphaFoldDB" id="A0A8C9EJB3"/>